<evidence type="ECO:0000313" key="7">
    <source>
        <dbReference type="EMBL" id="MFC4015592.1"/>
    </source>
</evidence>
<feature type="domain" description="NAD-dependent epimerase/dehydratase" evidence="6">
    <location>
        <begin position="3"/>
        <end position="239"/>
    </location>
</feature>
<dbReference type="InterPro" id="IPR001509">
    <property type="entry name" value="Epimerase_deHydtase"/>
</dbReference>
<evidence type="ECO:0000256" key="2">
    <source>
        <dbReference type="ARBA" id="ARBA00007637"/>
    </source>
</evidence>
<dbReference type="Gene3D" id="3.40.50.720">
    <property type="entry name" value="NAD(P)-binding Rossmann-like Domain"/>
    <property type="match status" value="1"/>
</dbReference>
<comment type="caution">
    <text evidence="7">The sequence shown here is derived from an EMBL/GenBank/DDBJ whole genome shotgun (WGS) entry which is preliminary data.</text>
</comment>
<dbReference type="PANTHER" id="PTHR43725:SF53">
    <property type="entry name" value="UDP-ARABINOSE 4-EPIMERASE 1"/>
    <property type="match status" value="1"/>
</dbReference>
<evidence type="ECO:0000256" key="5">
    <source>
        <dbReference type="ARBA" id="ARBA00033067"/>
    </source>
</evidence>
<evidence type="ECO:0000256" key="4">
    <source>
        <dbReference type="ARBA" id="ARBA00031367"/>
    </source>
</evidence>
<dbReference type="Gene3D" id="3.90.25.10">
    <property type="entry name" value="UDP-galactose 4-epimerase, domain 1"/>
    <property type="match status" value="1"/>
</dbReference>
<dbReference type="RefSeq" id="WP_379535405.1">
    <property type="nucleotide sequence ID" value="NZ_JBHSBI010000047.1"/>
</dbReference>
<dbReference type="SUPFAM" id="SSF51735">
    <property type="entry name" value="NAD(P)-binding Rossmann-fold domains"/>
    <property type="match status" value="1"/>
</dbReference>
<gene>
    <name evidence="7" type="ORF">ACFOY2_50865</name>
</gene>
<protein>
    <recommendedName>
        <fullName evidence="3">UDP-glucose 4-epimerase</fullName>
    </recommendedName>
    <alternativeName>
        <fullName evidence="5">Galactowaldenase</fullName>
    </alternativeName>
    <alternativeName>
        <fullName evidence="4">UDP-galactose 4-epimerase</fullName>
    </alternativeName>
</protein>
<evidence type="ECO:0000256" key="3">
    <source>
        <dbReference type="ARBA" id="ARBA00018569"/>
    </source>
</evidence>
<organism evidence="7 8">
    <name type="scientific">Nonomuraea purpurea</name>
    <dbReference type="NCBI Taxonomy" id="1849276"/>
    <lineage>
        <taxon>Bacteria</taxon>
        <taxon>Bacillati</taxon>
        <taxon>Actinomycetota</taxon>
        <taxon>Actinomycetes</taxon>
        <taxon>Streptosporangiales</taxon>
        <taxon>Streptosporangiaceae</taxon>
        <taxon>Nonomuraea</taxon>
    </lineage>
</organism>
<sequence>MRVLVTGASGFIGAAVVRRLAAEHAVTALIHTNNVPSIPGVATVRADLSDVAAIAEAVRETEAIVHLAGRSQVRESFERPRLYWDINVRGTKTLLEAALQEIRPGGRRVRWIQASTAAVYGVSSGQPIGEIAPTLPSSPYGESKLEAERAVERAVRAGLGAVVLRMFNVSGAVANVGDADPTRIIPRALAVAAGHEPELRINGDGSSIRDFVHVEDVARAYELALRTCQPDRCLIYNVGGVAASVNEVVETVRRVSGRSLAVSNDLSRSEVPVSVADTRRLRRLGWTPERSTLEEIVADAWEALKSGRCTPDGSPPA</sequence>
<comment type="similarity">
    <text evidence="2">Belongs to the NAD(P)-dependent epimerase/dehydratase family.</text>
</comment>
<evidence type="ECO:0000259" key="6">
    <source>
        <dbReference type="Pfam" id="PF01370"/>
    </source>
</evidence>
<keyword evidence="8" id="KW-1185">Reference proteome</keyword>
<reference evidence="8" key="1">
    <citation type="journal article" date="2019" name="Int. J. Syst. Evol. Microbiol.">
        <title>The Global Catalogue of Microorganisms (GCM) 10K type strain sequencing project: providing services to taxonomists for standard genome sequencing and annotation.</title>
        <authorList>
            <consortium name="The Broad Institute Genomics Platform"/>
            <consortium name="The Broad Institute Genome Sequencing Center for Infectious Disease"/>
            <person name="Wu L."/>
            <person name="Ma J."/>
        </authorList>
    </citation>
    <scope>NUCLEOTIDE SEQUENCE [LARGE SCALE GENOMIC DNA]</scope>
    <source>
        <strain evidence="8">TBRC 1276</strain>
    </source>
</reference>
<dbReference type="PANTHER" id="PTHR43725">
    <property type="entry name" value="UDP-GLUCOSE 4-EPIMERASE"/>
    <property type="match status" value="1"/>
</dbReference>
<accession>A0ABV8GS68</accession>
<dbReference type="EMBL" id="JBHSBI010000047">
    <property type="protein sequence ID" value="MFC4015592.1"/>
    <property type="molecule type" value="Genomic_DNA"/>
</dbReference>
<evidence type="ECO:0000256" key="1">
    <source>
        <dbReference type="ARBA" id="ARBA00004947"/>
    </source>
</evidence>
<evidence type="ECO:0000313" key="8">
    <source>
        <dbReference type="Proteomes" id="UP001595851"/>
    </source>
</evidence>
<comment type="pathway">
    <text evidence="1">Carbohydrate metabolism; galactose metabolism.</text>
</comment>
<dbReference type="Proteomes" id="UP001595851">
    <property type="component" value="Unassembled WGS sequence"/>
</dbReference>
<name>A0ABV8GS68_9ACTN</name>
<dbReference type="InterPro" id="IPR036291">
    <property type="entry name" value="NAD(P)-bd_dom_sf"/>
</dbReference>
<dbReference type="Pfam" id="PF01370">
    <property type="entry name" value="Epimerase"/>
    <property type="match status" value="1"/>
</dbReference>
<proteinExistence type="inferred from homology"/>